<dbReference type="EMBL" id="AFWF01000026">
    <property type="protein sequence ID" value="EGU47231.1"/>
    <property type="molecule type" value="Genomic_DNA"/>
</dbReference>
<dbReference type="GO" id="GO:0016020">
    <property type="term" value="C:membrane"/>
    <property type="evidence" value="ECO:0007669"/>
    <property type="project" value="UniProtKB-SubCell"/>
</dbReference>
<dbReference type="InterPro" id="IPR003825">
    <property type="entry name" value="Colicin-V_CvpA"/>
</dbReference>
<protein>
    <submittedName>
        <fullName evidence="6">Bacteriocin production protein</fullName>
    </submittedName>
</protein>
<dbReference type="Proteomes" id="UP000004605">
    <property type="component" value="Unassembled WGS sequence"/>
</dbReference>
<keyword evidence="7" id="KW-1185">Reference proteome</keyword>
<proteinExistence type="predicted"/>
<dbReference type="Pfam" id="PF02674">
    <property type="entry name" value="Colicin_V"/>
    <property type="match status" value="1"/>
</dbReference>
<dbReference type="PANTHER" id="PTHR36926">
    <property type="entry name" value="COLICIN V PRODUCTION PROTEIN"/>
    <property type="match status" value="1"/>
</dbReference>
<feature type="transmembrane region" description="Helical" evidence="5">
    <location>
        <begin position="31"/>
        <end position="52"/>
    </location>
</feature>
<organism evidence="6 7">
    <name type="scientific">Vibrio ichthyoenteri ATCC 700023</name>
    <dbReference type="NCBI Taxonomy" id="870968"/>
    <lineage>
        <taxon>Bacteria</taxon>
        <taxon>Pseudomonadati</taxon>
        <taxon>Pseudomonadota</taxon>
        <taxon>Gammaproteobacteria</taxon>
        <taxon>Vibrionales</taxon>
        <taxon>Vibrionaceae</taxon>
        <taxon>Vibrio</taxon>
    </lineage>
</organism>
<dbReference type="InterPro" id="IPR052719">
    <property type="entry name" value="CvpA-like"/>
</dbReference>
<keyword evidence="4 5" id="KW-0472">Membrane</keyword>
<evidence type="ECO:0000256" key="5">
    <source>
        <dbReference type="SAM" id="Phobius"/>
    </source>
</evidence>
<keyword evidence="3 5" id="KW-1133">Transmembrane helix</keyword>
<evidence type="ECO:0000313" key="6">
    <source>
        <dbReference type="EMBL" id="EGU47231.1"/>
    </source>
</evidence>
<dbReference type="OrthoDB" id="9810601at2"/>
<evidence type="ECO:0000256" key="2">
    <source>
        <dbReference type="ARBA" id="ARBA00022692"/>
    </source>
</evidence>
<reference evidence="6 7" key="1">
    <citation type="journal article" date="2012" name="Int. J. Syst. Evol. Microbiol.">
        <title>Vibrio caribbeanicus sp. nov., isolated from the marine sponge Scleritoderma cyanea.</title>
        <authorList>
            <person name="Hoffmann M."/>
            <person name="Monday S.R."/>
            <person name="Allard M.W."/>
            <person name="Strain E.A."/>
            <person name="Whittaker P."/>
            <person name="Naum M."/>
            <person name="McCarthy P.J."/>
            <person name="Lopez J.V."/>
            <person name="Fischer M."/>
            <person name="Brown E.W."/>
        </authorList>
    </citation>
    <scope>NUCLEOTIDE SEQUENCE [LARGE SCALE GENOMIC DNA]</scope>
    <source>
        <strain evidence="6 7">ATCC 700023</strain>
    </source>
</reference>
<comment type="caution">
    <text evidence="6">The sequence shown here is derived from an EMBL/GenBank/DDBJ whole genome shotgun (WGS) entry which is preliminary data.</text>
</comment>
<dbReference type="RefSeq" id="WP_006710712.1">
    <property type="nucleotide sequence ID" value="NZ_AFWF01000026.1"/>
</dbReference>
<evidence type="ECO:0000256" key="1">
    <source>
        <dbReference type="ARBA" id="ARBA00004141"/>
    </source>
</evidence>
<dbReference type="GO" id="GO:0009403">
    <property type="term" value="P:toxin biosynthetic process"/>
    <property type="evidence" value="ECO:0007669"/>
    <property type="project" value="InterPro"/>
</dbReference>
<evidence type="ECO:0000313" key="7">
    <source>
        <dbReference type="Proteomes" id="UP000004605"/>
    </source>
</evidence>
<sequence length="163" mass="17997">MNWLDIIILSVIGLSALISLVRGFAKEALSLVIWFGAFFIASQYYSRLAVYFTKIEDEMFRNGAAIAALFVATLIVGALVNYVLGQLIQKTGLSGTDRVLGIVFGGLRGVLIVSALLFFIDTFTTFNDSEWWTSSELIPHFRLIIEPFFEHLQASSSFLSGAS</sequence>
<feature type="transmembrane region" description="Helical" evidence="5">
    <location>
        <begin position="6"/>
        <end position="24"/>
    </location>
</feature>
<dbReference type="AlphaFoldDB" id="F9RXW7"/>
<name>F9RXW7_9VIBR</name>
<accession>F9RXW7</accession>
<gene>
    <name evidence="6" type="ORF">VII00023_13437</name>
</gene>
<feature type="transmembrane region" description="Helical" evidence="5">
    <location>
        <begin position="99"/>
        <end position="120"/>
    </location>
</feature>
<keyword evidence="2 5" id="KW-0812">Transmembrane</keyword>
<dbReference type="PANTHER" id="PTHR36926:SF1">
    <property type="entry name" value="COLICIN V PRODUCTION PROTEIN"/>
    <property type="match status" value="1"/>
</dbReference>
<feature type="transmembrane region" description="Helical" evidence="5">
    <location>
        <begin position="64"/>
        <end position="87"/>
    </location>
</feature>
<comment type="subcellular location">
    <subcellularLocation>
        <location evidence="1">Membrane</location>
        <topology evidence="1">Multi-pass membrane protein</topology>
    </subcellularLocation>
</comment>
<evidence type="ECO:0000256" key="3">
    <source>
        <dbReference type="ARBA" id="ARBA00022989"/>
    </source>
</evidence>
<evidence type="ECO:0000256" key="4">
    <source>
        <dbReference type="ARBA" id="ARBA00023136"/>
    </source>
</evidence>